<dbReference type="Proteomes" id="UP000294017">
    <property type="component" value="Unassembled WGS sequence"/>
</dbReference>
<comment type="caution">
    <text evidence="2">The sequence shown here is derived from an EMBL/GenBank/DDBJ whole genome shotgun (WGS) entry which is preliminary data.</text>
</comment>
<proteinExistence type="predicted"/>
<dbReference type="AlphaFoldDB" id="A0AB37XLM8"/>
<feature type="non-terminal residue" evidence="2">
    <location>
        <position position="66"/>
    </location>
</feature>
<gene>
    <name evidence="2" type="ORF">EIH03_17555</name>
</gene>
<dbReference type="RefSeq" id="WP_130136719.1">
    <property type="nucleotide sequence ID" value="NZ_RQTF01000786.1"/>
</dbReference>
<protein>
    <submittedName>
        <fullName evidence="2">Uncharacterized protein</fullName>
    </submittedName>
</protein>
<name>A0AB37XLM8_STAAU</name>
<sequence length="66" mass="7102">MTTVEEDNNKGKHVKDTNQDFTTQKTNADIKVATSGVKVEKANKTNSTQPQQKAKALPNTGNANTA</sequence>
<accession>A0AB37XLM8</accession>
<reference evidence="2 3" key="1">
    <citation type="submission" date="2018-11" db="EMBL/GenBank/DDBJ databases">
        <title>Genomic profiling of Staphylococcus species from a Poultry farm system in KwaZulu-Natal, South Africa.</title>
        <authorList>
            <person name="Amoako D.G."/>
            <person name="Somboro A.M."/>
            <person name="Abia A.L.K."/>
            <person name="Bester L.A."/>
            <person name="Essack S.Y."/>
        </authorList>
    </citation>
    <scope>NUCLEOTIDE SEQUENCE [LARGE SCALE GENOMIC DNA]</scope>
    <source>
        <strain evidence="2 3">SA12</strain>
    </source>
</reference>
<feature type="compositionally biased region" description="Basic and acidic residues" evidence="1">
    <location>
        <begin position="7"/>
        <end position="18"/>
    </location>
</feature>
<dbReference type="EMBL" id="RQTF01000786">
    <property type="protein sequence ID" value="RZH99862.1"/>
    <property type="molecule type" value="Genomic_DNA"/>
</dbReference>
<evidence type="ECO:0000313" key="3">
    <source>
        <dbReference type="Proteomes" id="UP000294017"/>
    </source>
</evidence>
<organism evidence="2 3">
    <name type="scientific">Staphylococcus aureus</name>
    <dbReference type="NCBI Taxonomy" id="1280"/>
    <lineage>
        <taxon>Bacteria</taxon>
        <taxon>Bacillati</taxon>
        <taxon>Bacillota</taxon>
        <taxon>Bacilli</taxon>
        <taxon>Bacillales</taxon>
        <taxon>Staphylococcaceae</taxon>
        <taxon>Staphylococcus</taxon>
    </lineage>
</organism>
<feature type="region of interest" description="Disordered" evidence="1">
    <location>
        <begin position="1"/>
        <end position="66"/>
    </location>
</feature>
<evidence type="ECO:0000256" key="1">
    <source>
        <dbReference type="SAM" id="MobiDB-lite"/>
    </source>
</evidence>
<evidence type="ECO:0000313" key="2">
    <source>
        <dbReference type="EMBL" id="RZH99862.1"/>
    </source>
</evidence>